<dbReference type="InterPro" id="IPR009057">
    <property type="entry name" value="Homeodomain-like_sf"/>
</dbReference>
<dbReference type="SUPFAM" id="SSF52540">
    <property type="entry name" value="P-loop containing nucleoside triphosphate hydrolases"/>
    <property type="match status" value="1"/>
</dbReference>
<evidence type="ECO:0000313" key="9">
    <source>
        <dbReference type="Proteomes" id="UP000268094"/>
    </source>
</evidence>
<reference evidence="9" key="1">
    <citation type="submission" date="2018-09" db="EMBL/GenBank/DDBJ databases">
        <authorList>
            <person name="Livingstone P.G."/>
            <person name="Whitworth D.E."/>
        </authorList>
    </citation>
    <scope>NUCLEOTIDE SEQUENCE [LARGE SCALE GENOMIC DNA]</scope>
    <source>
        <strain evidence="9">CA054A</strain>
    </source>
</reference>
<evidence type="ECO:0000259" key="7">
    <source>
        <dbReference type="PROSITE" id="PS50045"/>
    </source>
</evidence>
<dbReference type="InterPro" id="IPR025943">
    <property type="entry name" value="Sigma_54_int_dom_ATP-bd_2"/>
</dbReference>
<evidence type="ECO:0000256" key="2">
    <source>
        <dbReference type="ARBA" id="ARBA00022840"/>
    </source>
</evidence>
<dbReference type="CDD" id="cd00060">
    <property type="entry name" value="FHA"/>
    <property type="match status" value="1"/>
</dbReference>
<evidence type="ECO:0000256" key="5">
    <source>
        <dbReference type="ARBA" id="ARBA00023163"/>
    </source>
</evidence>
<dbReference type="PANTHER" id="PTHR32071">
    <property type="entry name" value="TRANSCRIPTIONAL REGULATORY PROTEIN"/>
    <property type="match status" value="1"/>
</dbReference>
<dbReference type="PROSITE" id="PS00676">
    <property type="entry name" value="SIGMA54_INTERACT_2"/>
    <property type="match status" value="1"/>
</dbReference>
<dbReference type="SUPFAM" id="SSF46689">
    <property type="entry name" value="Homeodomain-like"/>
    <property type="match status" value="1"/>
</dbReference>
<dbReference type="FunFam" id="3.40.50.300:FF:000006">
    <property type="entry name" value="DNA-binding transcriptional regulator NtrC"/>
    <property type="match status" value="1"/>
</dbReference>
<dbReference type="InterPro" id="IPR003593">
    <property type="entry name" value="AAA+_ATPase"/>
</dbReference>
<dbReference type="InterPro" id="IPR058031">
    <property type="entry name" value="AAA_lid_NorR"/>
</dbReference>
<keyword evidence="3" id="KW-0805">Transcription regulation</keyword>
<dbReference type="InterPro" id="IPR027417">
    <property type="entry name" value="P-loop_NTPase"/>
</dbReference>
<dbReference type="Gene3D" id="2.60.200.20">
    <property type="match status" value="1"/>
</dbReference>
<dbReference type="PROSITE" id="PS50006">
    <property type="entry name" value="FHA_DOMAIN"/>
    <property type="match status" value="1"/>
</dbReference>
<dbReference type="Pfam" id="PF00498">
    <property type="entry name" value="FHA"/>
    <property type="match status" value="1"/>
</dbReference>
<evidence type="ECO:0000256" key="4">
    <source>
        <dbReference type="ARBA" id="ARBA00023125"/>
    </source>
</evidence>
<dbReference type="InterPro" id="IPR025944">
    <property type="entry name" value="Sigma_54_int_dom_CS"/>
</dbReference>
<comment type="caution">
    <text evidence="8">The sequence shown here is derived from an EMBL/GenBank/DDBJ whole genome shotgun (WGS) entry which is preliminary data.</text>
</comment>
<evidence type="ECO:0000256" key="3">
    <source>
        <dbReference type="ARBA" id="ARBA00023015"/>
    </source>
</evidence>
<dbReference type="Gene3D" id="1.10.8.60">
    <property type="match status" value="1"/>
</dbReference>
<dbReference type="GO" id="GO:0005524">
    <property type="term" value="F:ATP binding"/>
    <property type="evidence" value="ECO:0007669"/>
    <property type="project" value="UniProtKB-KW"/>
</dbReference>
<sequence length="454" mass="50271">MSTVPPAPIPAHTVVVARAQAERLSAQRFHLVLLDTERAGTVYPLATEDLRVGKSTDNDVVIDHPTVSRNHLVVRRQGDRFLVQDLGSTNGTFLDGAQVREAYLRPGALLEVGDVRLRFSPQMAPVQVEPTVEDRLGDLVGRSVPMRQIFALLQRIAPTDSTVLLVGETGSGKGAGAKAIHKLSPRATGPLVVFDCASVSDSLIESELFGHEKGAFTGAVGQRIGCLERAHGGTLFLDEIDDLALDLQPKLLRAIEDREFRRLGSSTPISFDARIVVASKKDLWSETQAGRFREDLYFRLSVFTVSLPPLRDRKEDIPLLVGAFAGDGLWPRLPEKIQEQFMGHTWPGNVRELRNALERARHMVDIPGLTGDNLLREFTRDVPSPAGDFLPVEFTGPFKVCKDELVRAFEREYLTRLLGRARGNIARAAREAELDRKHLYSLLHKYGLVQSESD</sequence>
<accession>A0A3A8HRW4</accession>
<keyword evidence="5" id="KW-0804">Transcription</keyword>
<dbReference type="Pfam" id="PF00158">
    <property type="entry name" value="Sigma54_activat"/>
    <property type="match status" value="1"/>
</dbReference>
<keyword evidence="2" id="KW-0067">ATP-binding</keyword>
<dbReference type="InterPro" id="IPR002078">
    <property type="entry name" value="Sigma_54_int"/>
</dbReference>
<dbReference type="PROSITE" id="PS00688">
    <property type="entry name" value="SIGMA54_INTERACT_3"/>
    <property type="match status" value="1"/>
</dbReference>
<name>A0A3A8HRW4_9BACT</name>
<dbReference type="OrthoDB" id="5485507at2"/>
<dbReference type="EMBL" id="RAVZ01000420">
    <property type="protein sequence ID" value="RKG73268.1"/>
    <property type="molecule type" value="Genomic_DNA"/>
</dbReference>
<organism evidence="8 9">
    <name type="scientific">Corallococcus terminator</name>
    <dbReference type="NCBI Taxonomy" id="2316733"/>
    <lineage>
        <taxon>Bacteria</taxon>
        <taxon>Pseudomonadati</taxon>
        <taxon>Myxococcota</taxon>
        <taxon>Myxococcia</taxon>
        <taxon>Myxococcales</taxon>
        <taxon>Cystobacterineae</taxon>
        <taxon>Myxococcaceae</taxon>
        <taxon>Corallococcus</taxon>
    </lineage>
</organism>
<dbReference type="Pfam" id="PF25601">
    <property type="entry name" value="AAA_lid_14"/>
    <property type="match status" value="1"/>
</dbReference>
<dbReference type="GO" id="GO:0003677">
    <property type="term" value="F:DNA binding"/>
    <property type="evidence" value="ECO:0007669"/>
    <property type="project" value="UniProtKB-KW"/>
</dbReference>
<dbReference type="PROSITE" id="PS50045">
    <property type="entry name" value="SIGMA54_INTERACT_4"/>
    <property type="match status" value="1"/>
</dbReference>
<dbReference type="AlphaFoldDB" id="A0A3A8HRW4"/>
<dbReference type="InterPro" id="IPR000253">
    <property type="entry name" value="FHA_dom"/>
</dbReference>
<feature type="domain" description="Sigma-54 factor interaction" evidence="7">
    <location>
        <begin position="139"/>
        <end position="362"/>
    </location>
</feature>
<keyword evidence="4" id="KW-0238">DNA-binding</keyword>
<dbReference type="Gene3D" id="3.40.50.300">
    <property type="entry name" value="P-loop containing nucleotide triphosphate hydrolases"/>
    <property type="match status" value="1"/>
</dbReference>
<dbReference type="InterPro" id="IPR008984">
    <property type="entry name" value="SMAD_FHA_dom_sf"/>
</dbReference>
<proteinExistence type="predicted"/>
<dbReference type="GO" id="GO:0006355">
    <property type="term" value="P:regulation of DNA-templated transcription"/>
    <property type="evidence" value="ECO:0007669"/>
    <property type="project" value="InterPro"/>
</dbReference>
<dbReference type="Gene3D" id="1.10.10.60">
    <property type="entry name" value="Homeodomain-like"/>
    <property type="match status" value="1"/>
</dbReference>
<dbReference type="RefSeq" id="WP_120545237.1">
    <property type="nucleotide sequence ID" value="NZ_RAVZ01000420.1"/>
</dbReference>
<dbReference type="SMART" id="SM00240">
    <property type="entry name" value="FHA"/>
    <property type="match status" value="1"/>
</dbReference>
<protein>
    <submittedName>
        <fullName evidence="8">FHA domain-containing protein</fullName>
    </submittedName>
</protein>
<gene>
    <name evidence="8" type="ORF">D7V88_36710</name>
</gene>
<feature type="domain" description="FHA" evidence="6">
    <location>
        <begin position="50"/>
        <end position="99"/>
    </location>
</feature>
<keyword evidence="1" id="KW-0547">Nucleotide-binding</keyword>
<evidence type="ECO:0000256" key="1">
    <source>
        <dbReference type="ARBA" id="ARBA00022741"/>
    </source>
</evidence>
<dbReference type="CDD" id="cd00009">
    <property type="entry name" value="AAA"/>
    <property type="match status" value="1"/>
</dbReference>
<dbReference type="SUPFAM" id="SSF49879">
    <property type="entry name" value="SMAD/FHA domain"/>
    <property type="match status" value="1"/>
</dbReference>
<dbReference type="SMART" id="SM00382">
    <property type="entry name" value="AAA"/>
    <property type="match status" value="1"/>
</dbReference>
<dbReference type="Proteomes" id="UP000268094">
    <property type="component" value="Unassembled WGS sequence"/>
</dbReference>
<keyword evidence="9" id="KW-1185">Reference proteome</keyword>
<evidence type="ECO:0000259" key="6">
    <source>
        <dbReference type="PROSITE" id="PS50006"/>
    </source>
</evidence>
<evidence type="ECO:0000313" key="8">
    <source>
        <dbReference type="EMBL" id="RKG73268.1"/>
    </source>
</evidence>